<organism evidence="1 2">
    <name type="scientific">Rhizophagus clarus</name>
    <dbReference type="NCBI Taxonomy" id="94130"/>
    <lineage>
        <taxon>Eukaryota</taxon>
        <taxon>Fungi</taxon>
        <taxon>Fungi incertae sedis</taxon>
        <taxon>Mucoromycota</taxon>
        <taxon>Glomeromycotina</taxon>
        <taxon>Glomeromycetes</taxon>
        <taxon>Glomerales</taxon>
        <taxon>Glomeraceae</taxon>
        <taxon>Rhizophagus</taxon>
    </lineage>
</organism>
<proteinExistence type="predicted"/>
<evidence type="ECO:0000313" key="1">
    <source>
        <dbReference type="EMBL" id="GBB87279.1"/>
    </source>
</evidence>
<dbReference type="AlphaFoldDB" id="A0A2Z6QN99"/>
<keyword evidence="2" id="KW-1185">Reference proteome</keyword>
<evidence type="ECO:0000313" key="2">
    <source>
        <dbReference type="Proteomes" id="UP000247702"/>
    </source>
</evidence>
<protein>
    <submittedName>
        <fullName evidence="1">Uncharacterized protein</fullName>
    </submittedName>
</protein>
<dbReference type="Proteomes" id="UP000247702">
    <property type="component" value="Unassembled WGS sequence"/>
</dbReference>
<dbReference type="EMBL" id="BEXD01000415">
    <property type="protein sequence ID" value="GBB87279.1"/>
    <property type="molecule type" value="Genomic_DNA"/>
</dbReference>
<accession>A0A2Z6QN99</accession>
<gene>
    <name evidence="1" type="ORF">RclHR1_13710001</name>
</gene>
<reference evidence="1 2" key="1">
    <citation type="submission" date="2017-11" db="EMBL/GenBank/DDBJ databases">
        <title>The genome of Rhizophagus clarus HR1 reveals common genetic basis of auxotrophy among arbuscular mycorrhizal fungi.</title>
        <authorList>
            <person name="Kobayashi Y."/>
        </authorList>
    </citation>
    <scope>NUCLEOTIDE SEQUENCE [LARGE SCALE GENOMIC DNA]</scope>
    <source>
        <strain evidence="1 2">HR1</strain>
    </source>
</reference>
<name>A0A2Z6QN99_9GLOM</name>
<comment type="caution">
    <text evidence="1">The sequence shown here is derived from an EMBL/GenBank/DDBJ whole genome shotgun (WGS) entry which is preliminary data.</text>
</comment>
<sequence>MNLYLNLISNIHAKTKQFTQQITLDENDKNIISNTEILPDEKHDWTFGIKIREVLPDERHDRTFGIKCCQTKGMTGLLELSVAKQKYCQMKILPDEKHDQTFGIKVRKDG</sequence>